<dbReference type="InterPro" id="IPR051317">
    <property type="entry name" value="Gfo/Idh/MocA_oxidoreduct"/>
</dbReference>
<dbReference type="RefSeq" id="WP_132858511.1">
    <property type="nucleotide sequence ID" value="NZ_SMGR01000001.1"/>
</dbReference>
<dbReference type="Pfam" id="PF22725">
    <property type="entry name" value="GFO_IDH_MocA_C3"/>
    <property type="match status" value="1"/>
</dbReference>
<organism evidence="3 4">
    <name type="scientific">Shimia isoporae</name>
    <dbReference type="NCBI Taxonomy" id="647720"/>
    <lineage>
        <taxon>Bacteria</taxon>
        <taxon>Pseudomonadati</taxon>
        <taxon>Pseudomonadota</taxon>
        <taxon>Alphaproteobacteria</taxon>
        <taxon>Rhodobacterales</taxon>
        <taxon>Roseobacteraceae</taxon>
    </lineage>
</organism>
<name>A0A4R1NL26_9RHOB</name>
<evidence type="ECO:0000313" key="4">
    <source>
        <dbReference type="Proteomes" id="UP000295673"/>
    </source>
</evidence>
<dbReference type="PANTHER" id="PTHR43708">
    <property type="entry name" value="CONSERVED EXPRESSED OXIDOREDUCTASE (EUROFUNG)"/>
    <property type="match status" value="1"/>
</dbReference>
<dbReference type="PANTHER" id="PTHR43708:SF8">
    <property type="entry name" value="OXIDOREDUCTASE"/>
    <property type="match status" value="1"/>
</dbReference>
<dbReference type="InterPro" id="IPR055170">
    <property type="entry name" value="GFO_IDH_MocA-like_dom"/>
</dbReference>
<dbReference type="AlphaFoldDB" id="A0A4R1NL26"/>
<dbReference type="GO" id="GO:0000166">
    <property type="term" value="F:nucleotide binding"/>
    <property type="evidence" value="ECO:0007669"/>
    <property type="project" value="InterPro"/>
</dbReference>
<keyword evidence="4" id="KW-1185">Reference proteome</keyword>
<dbReference type="SUPFAM" id="SSF55347">
    <property type="entry name" value="Glyceraldehyde-3-phosphate dehydrogenase-like, C-terminal domain"/>
    <property type="match status" value="1"/>
</dbReference>
<dbReference type="OrthoDB" id="9792935at2"/>
<gene>
    <name evidence="3" type="ORF">BXY66_0418</name>
</gene>
<accession>A0A4R1NL26</accession>
<dbReference type="SUPFAM" id="SSF51735">
    <property type="entry name" value="NAD(P)-binding Rossmann-fold domains"/>
    <property type="match status" value="1"/>
</dbReference>
<dbReference type="Pfam" id="PF01408">
    <property type="entry name" value="GFO_IDH_MocA"/>
    <property type="match status" value="1"/>
</dbReference>
<sequence>MPGLTVAVLGLGYFSQFHLKAWSEDPRVSRIVATDLSEDRRRWAAHVFDIEVYQTLTETLESADVDIVDIVAPPPAHAALVEACLSSGRIIVCQKPFCTSIEEAESVVSKAADIGASVVIHENFRFQPWHRTIKLFLDEGRMGTVFQCRFNLRPGDGRGKDAYLSRQPAFREMPRLLIHETGVHFIDLFRWLFGEISEVYADLLQINSVLKGEDAGEMRLTHENGVRSVFDGNRLMDHVTDNARRTMGEMWIEGEKGTLRLDGSGQVHFRPFGAKSETLVPLVEDIDEESFGGGCVACLCNHVSAAATGEGVLENEARDYLEVIRVTEAAYQSDATGQRVKL</sequence>
<dbReference type="EMBL" id="SMGR01000001">
    <property type="protein sequence ID" value="TCL08381.1"/>
    <property type="molecule type" value="Genomic_DNA"/>
</dbReference>
<evidence type="ECO:0000259" key="1">
    <source>
        <dbReference type="Pfam" id="PF01408"/>
    </source>
</evidence>
<comment type="caution">
    <text evidence="3">The sequence shown here is derived from an EMBL/GenBank/DDBJ whole genome shotgun (WGS) entry which is preliminary data.</text>
</comment>
<proteinExistence type="predicted"/>
<evidence type="ECO:0000313" key="3">
    <source>
        <dbReference type="EMBL" id="TCL08381.1"/>
    </source>
</evidence>
<dbReference type="InterPro" id="IPR036291">
    <property type="entry name" value="NAD(P)-bd_dom_sf"/>
</dbReference>
<dbReference type="Proteomes" id="UP000295673">
    <property type="component" value="Unassembled WGS sequence"/>
</dbReference>
<dbReference type="Gene3D" id="3.40.50.720">
    <property type="entry name" value="NAD(P)-binding Rossmann-like Domain"/>
    <property type="match status" value="1"/>
</dbReference>
<protein>
    <submittedName>
        <fullName evidence="3">Putative dehydrogenase</fullName>
    </submittedName>
</protein>
<reference evidence="3 4" key="1">
    <citation type="submission" date="2019-03" db="EMBL/GenBank/DDBJ databases">
        <title>Genomic Encyclopedia of Archaeal and Bacterial Type Strains, Phase II (KMG-II): from individual species to whole genera.</title>
        <authorList>
            <person name="Goeker M."/>
        </authorList>
    </citation>
    <scope>NUCLEOTIDE SEQUENCE [LARGE SCALE GENOMIC DNA]</scope>
    <source>
        <strain evidence="3 4">DSM 26433</strain>
    </source>
</reference>
<evidence type="ECO:0000259" key="2">
    <source>
        <dbReference type="Pfam" id="PF22725"/>
    </source>
</evidence>
<feature type="domain" description="Gfo/Idh/MocA-like oxidoreductase N-terminal" evidence="1">
    <location>
        <begin position="5"/>
        <end position="116"/>
    </location>
</feature>
<dbReference type="Gene3D" id="3.30.360.10">
    <property type="entry name" value="Dihydrodipicolinate Reductase, domain 2"/>
    <property type="match status" value="1"/>
</dbReference>
<feature type="domain" description="GFO/IDH/MocA-like oxidoreductase" evidence="2">
    <location>
        <begin position="130"/>
        <end position="260"/>
    </location>
</feature>
<dbReference type="InterPro" id="IPR000683">
    <property type="entry name" value="Gfo/Idh/MocA-like_OxRdtase_N"/>
</dbReference>